<dbReference type="EMBL" id="AJ585264">
    <property type="protein sequence ID" value="CAE51210.1"/>
    <property type="molecule type" value="mRNA"/>
</dbReference>
<dbReference type="SUPFAM" id="SSF46785">
    <property type="entry name" value="Winged helix' DNA-binding domain"/>
    <property type="match status" value="1"/>
</dbReference>
<dbReference type="PROSITE" id="PS00657">
    <property type="entry name" value="FORK_HEAD_1"/>
    <property type="match status" value="1"/>
</dbReference>
<feature type="DNA-binding region" description="Fork-head" evidence="4">
    <location>
        <begin position="113"/>
        <end position="208"/>
    </location>
</feature>
<dbReference type="FunFam" id="1.10.10.10:FF:000071">
    <property type="entry name" value="Forkhead box F1"/>
    <property type="match status" value="1"/>
</dbReference>
<dbReference type="InterPro" id="IPR050211">
    <property type="entry name" value="FOX_domain-containing"/>
</dbReference>
<dbReference type="InterPro" id="IPR036388">
    <property type="entry name" value="WH-like_DNA-bd_sf"/>
</dbReference>
<name>Q6EWM9_SUBDO</name>
<dbReference type="InterPro" id="IPR001766">
    <property type="entry name" value="Fork_head_dom"/>
</dbReference>
<dbReference type="GO" id="GO:0009653">
    <property type="term" value="P:anatomical structure morphogenesis"/>
    <property type="evidence" value="ECO:0007669"/>
    <property type="project" value="TreeGrafter"/>
</dbReference>
<evidence type="ECO:0000256" key="2">
    <source>
        <dbReference type="ARBA" id="ARBA00023125"/>
    </source>
</evidence>
<dbReference type="PANTHER" id="PTHR11829">
    <property type="entry name" value="FORKHEAD BOX PROTEIN"/>
    <property type="match status" value="1"/>
</dbReference>
<sequence>MPNAVDNLEPSDYLSLGSPADSTLAMQRHHPYRYNLYPTAFTVPAGLAPATYPQYQAGSTSYEAAARDLYRNYQSYGTFPGAAPASMIRSPATVSPGIEVGNNYPVRIQRPQKPPYSYIALITLAIMSKAERKATLAEICQYIRETFSYYRENCKQGWENSIRHNLSLNQCFQKLPREQGKPGKGHYWVIDPGARHMFDDGSYRRRKRRYMRGDAPEPQEEPDNMIPQQARGIGMENLIQQARYMNLIPRPVFGPPQTSPGIISPNTPNYPTEPRMFNAQLPPYNPIQNQPVSYHQQLGITELPISVTTALPMSTTYTQQPMFVSSQPATGQTIIQENDQQSSIPDSSTHYPSQSSPPISQMHWSASIPLITDMNNTTTGTTETLNGSVSQMRTASLSDCSSEASSSPRSHLDAVYPFSQNSDSRILGVGSHESRVSYSEISDCLGSSKISLHIPAIQTEIEPLGESESS</sequence>
<dbReference type="InterPro" id="IPR036390">
    <property type="entry name" value="WH_DNA-bd_sf"/>
</dbReference>
<evidence type="ECO:0000256" key="4">
    <source>
        <dbReference type="PROSITE-ProRule" id="PRU00089"/>
    </source>
</evidence>
<evidence type="ECO:0000313" key="7">
    <source>
        <dbReference type="EMBL" id="CAE51210.1"/>
    </source>
</evidence>
<evidence type="ECO:0000256" key="5">
    <source>
        <dbReference type="SAM" id="MobiDB-lite"/>
    </source>
</evidence>
<gene>
    <name evidence="7" type="primary">foxF</name>
</gene>
<dbReference type="GO" id="GO:0000978">
    <property type="term" value="F:RNA polymerase II cis-regulatory region sequence-specific DNA binding"/>
    <property type="evidence" value="ECO:0007669"/>
    <property type="project" value="TreeGrafter"/>
</dbReference>
<organism evidence="7">
    <name type="scientific">Suberites domuncula</name>
    <name type="common">Sponge</name>
    <dbReference type="NCBI Taxonomy" id="55567"/>
    <lineage>
        <taxon>Eukaryota</taxon>
        <taxon>Metazoa</taxon>
        <taxon>Porifera</taxon>
        <taxon>Demospongiae</taxon>
        <taxon>Heteroscleromorpha</taxon>
        <taxon>Suberitida</taxon>
        <taxon>Suberitidae</taxon>
        <taxon>Suberites</taxon>
    </lineage>
</organism>
<dbReference type="PROSITE" id="PS50039">
    <property type="entry name" value="FORK_HEAD_3"/>
    <property type="match status" value="1"/>
</dbReference>
<dbReference type="GO" id="GO:0005634">
    <property type="term" value="C:nucleus"/>
    <property type="evidence" value="ECO:0007669"/>
    <property type="project" value="UniProtKB-SubCell"/>
</dbReference>
<dbReference type="SMART" id="SM00339">
    <property type="entry name" value="FH"/>
    <property type="match status" value="1"/>
</dbReference>
<evidence type="ECO:0000259" key="6">
    <source>
        <dbReference type="PROSITE" id="PS50039"/>
    </source>
</evidence>
<dbReference type="AlphaFoldDB" id="Q6EWM9"/>
<dbReference type="PANTHER" id="PTHR11829:SF388">
    <property type="entry name" value="FORK HEAD DOMAIN-CONTAINING PROTEIN L1-RELATED"/>
    <property type="match status" value="1"/>
</dbReference>
<dbReference type="PRINTS" id="PR00053">
    <property type="entry name" value="FORKHEAD"/>
</dbReference>
<dbReference type="Pfam" id="PF00250">
    <property type="entry name" value="Forkhead"/>
    <property type="match status" value="1"/>
</dbReference>
<dbReference type="InterPro" id="IPR018122">
    <property type="entry name" value="TF_fork_head_CS_1"/>
</dbReference>
<evidence type="ECO:0000256" key="1">
    <source>
        <dbReference type="ARBA" id="ARBA00004123"/>
    </source>
</evidence>
<keyword evidence="2 4" id="KW-0238">DNA-binding</keyword>
<dbReference type="Gene3D" id="1.10.10.10">
    <property type="entry name" value="Winged helix-like DNA-binding domain superfamily/Winged helix DNA-binding domain"/>
    <property type="match status" value="1"/>
</dbReference>
<feature type="domain" description="Fork-head" evidence="6">
    <location>
        <begin position="113"/>
        <end position="208"/>
    </location>
</feature>
<proteinExistence type="evidence at transcript level"/>
<feature type="region of interest" description="Disordered" evidence="5">
    <location>
        <begin position="338"/>
        <end position="359"/>
    </location>
</feature>
<evidence type="ECO:0000256" key="3">
    <source>
        <dbReference type="ARBA" id="ARBA00023242"/>
    </source>
</evidence>
<dbReference type="GO" id="GO:0000981">
    <property type="term" value="F:DNA-binding transcription factor activity, RNA polymerase II-specific"/>
    <property type="evidence" value="ECO:0007669"/>
    <property type="project" value="TreeGrafter"/>
</dbReference>
<accession>Q6EWM9</accession>
<comment type="subcellular location">
    <subcellularLocation>
        <location evidence="1 4">Nucleus</location>
    </subcellularLocation>
</comment>
<dbReference type="GO" id="GO:0030154">
    <property type="term" value="P:cell differentiation"/>
    <property type="evidence" value="ECO:0007669"/>
    <property type="project" value="TreeGrafter"/>
</dbReference>
<protein>
    <submittedName>
        <fullName evidence="7">Forkhead foxF</fullName>
    </submittedName>
</protein>
<keyword evidence="3 4" id="KW-0539">Nucleus</keyword>
<reference evidence="7" key="1">
    <citation type="journal article" date="2004" name="Gene">
        <title>Isolation and characterization of five Fox (Forkhead) genes from the sponge Suberites domuncula.</title>
        <authorList>
            <person name="Adell T."/>
            <person name="Muller W.E."/>
        </authorList>
    </citation>
    <scope>NUCLEOTIDE SEQUENCE</scope>
</reference>